<dbReference type="InterPro" id="IPR035952">
    <property type="entry name" value="Rhomboid-like_sf"/>
</dbReference>
<dbReference type="InterPro" id="IPR050925">
    <property type="entry name" value="Rhomboid_protease_S54"/>
</dbReference>
<evidence type="ECO:0000313" key="9">
    <source>
        <dbReference type="EMBL" id="WXB07982.1"/>
    </source>
</evidence>
<dbReference type="PANTHER" id="PTHR43731">
    <property type="entry name" value="RHOMBOID PROTEASE"/>
    <property type="match status" value="1"/>
</dbReference>
<dbReference type="Proteomes" id="UP001374803">
    <property type="component" value="Chromosome"/>
</dbReference>
<sequence length="325" mass="35398">MSNAQEETEEYVAPREKAGAYAGAPFTLFATVACILVFLGELWLSLAPEMDWSQLGKILFDIPRPVVLAFGANNATSTLYEGRIDTLVTSCFVHFGVLHMLFNLYMLRVVGSFLEHEVGTGRTSVLYLGSGIVANMVSALYHGWYDQGQGLLVGASGALWGLIGGAFILGYRTHGWKSMLTLIMGIWLVISFSLGWWKPEHFDNPVHIGGAVAGAIIAVAWRPGRESETLRRISTGLVIATVVVSSMAVVYFDFNRPFATMEVAQRLAFAQRAVHLGACDEAWAAVRTARRTTPRAPDVLQAVQYVRAHCGHDPHVPLDGSGASR</sequence>
<evidence type="ECO:0000256" key="5">
    <source>
        <dbReference type="ARBA" id="ARBA00022989"/>
    </source>
</evidence>
<comment type="subcellular location">
    <subcellularLocation>
        <location evidence="1">Membrane</location>
        <topology evidence="1">Multi-pass membrane protein</topology>
    </subcellularLocation>
</comment>
<dbReference type="EMBL" id="CP089983">
    <property type="protein sequence ID" value="WXB07982.1"/>
    <property type="molecule type" value="Genomic_DNA"/>
</dbReference>
<evidence type="ECO:0000313" key="10">
    <source>
        <dbReference type="Proteomes" id="UP001374803"/>
    </source>
</evidence>
<organism evidence="9 10">
    <name type="scientific">Pendulispora rubella</name>
    <dbReference type="NCBI Taxonomy" id="2741070"/>
    <lineage>
        <taxon>Bacteria</taxon>
        <taxon>Pseudomonadati</taxon>
        <taxon>Myxococcota</taxon>
        <taxon>Myxococcia</taxon>
        <taxon>Myxococcales</taxon>
        <taxon>Sorangiineae</taxon>
        <taxon>Pendulisporaceae</taxon>
        <taxon>Pendulispora</taxon>
    </lineage>
</organism>
<reference evidence="9" key="1">
    <citation type="submission" date="2021-12" db="EMBL/GenBank/DDBJ databases">
        <title>Discovery of the Pendulisporaceae a myxobacterial family with distinct sporulation behavior and unique specialized metabolism.</title>
        <authorList>
            <person name="Garcia R."/>
            <person name="Popoff A."/>
            <person name="Bader C.D."/>
            <person name="Loehr J."/>
            <person name="Walesch S."/>
            <person name="Walt C."/>
            <person name="Boldt J."/>
            <person name="Bunk B."/>
            <person name="Haeckl F.J.F.P.J."/>
            <person name="Gunesch A.P."/>
            <person name="Birkelbach J."/>
            <person name="Nuebel U."/>
            <person name="Pietschmann T."/>
            <person name="Bach T."/>
            <person name="Mueller R."/>
        </authorList>
    </citation>
    <scope>NUCLEOTIDE SEQUENCE</scope>
    <source>
        <strain evidence="9">MSr11367</strain>
    </source>
</reference>
<proteinExistence type="inferred from homology"/>
<dbReference type="Gene3D" id="1.20.1540.10">
    <property type="entry name" value="Rhomboid-like"/>
    <property type="match status" value="1"/>
</dbReference>
<dbReference type="Pfam" id="PF01694">
    <property type="entry name" value="Rhomboid"/>
    <property type="match status" value="1"/>
</dbReference>
<feature type="transmembrane region" description="Helical" evidence="7">
    <location>
        <begin position="178"/>
        <end position="198"/>
    </location>
</feature>
<dbReference type="RefSeq" id="WP_394837653.1">
    <property type="nucleotide sequence ID" value="NZ_CP089929.1"/>
</dbReference>
<dbReference type="GO" id="GO:0008233">
    <property type="term" value="F:peptidase activity"/>
    <property type="evidence" value="ECO:0007669"/>
    <property type="project" value="UniProtKB-KW"/>
</dbReference>
<dbReference type="GO" id="GO:0006508">
    <property type="term" value="P:proteolysis"/>
    <property type="evidence" value="ECO:0007669"/>
    <property type="project" value="UniProtKB-KW"/>
</dbReference>
<feature type="transmembrane region" description="Helical" evidence="7">
    <location>
        <begin position="233"/>
        <end position="252"/>
    </location>
</feature>
<keyword evidence="3 7" id="KW-0812">Transmembrane</keyword>
<dbReference type="InterPro" id="IPR022764">
    <property type="entry name" value="Peptidase_S54_rhomboid_dom"/>
</dbReference>
<evidence type="ECO:0000259" key="8">
    <source>
        <dbReference type="Pfam" id="PF01694"/>
    </source>
</evidence>
<evidence type="ECO:0000256" key="4">
    <source>
        <dbReference type="ARBA" id="ARBA00022801"/>
    </source>
</evidence>
<comment type="similarity">
    <text evidence="2">Belongs to the peptidase S54 family.</text>
</comment>
<evidence type="ECO:0000256" key="3">
    <source>
        <dbReference type="ARBA" id="ARBA00022692"/>
    </source>
</evidence>
<keyword evidence="5 7" id="KW-1133">Transmembrane helix</keyword>
<evidence type="ECO:0000256" key="6">
    <source>
        <dbReference type="ARBA" id="ARBA00023136"/>
    </source>
</evidence>
<evidence type="ECO:0000256" key="2">
    <source>
        <dbReference type="ARBA" id="ARBA00009045"/>
    </source>
</evidence>
<feature type="transmembrane region" description="Helical" evidence="7">
    <location>
        <begin position="125"/>
        <end position="144"/>
    </location>
</feature>
<feature type="transmembrane region" description="Helical" evidence="7">
    <location>
        <begin position="21"/>
        <end position="44"/>
    </location>
</feature>
<protein>
    <submittedName>
        <fullName evidence="9">Rhomboid family intramembrane serine protease</fullName>
    </submittedName>
</protein>
<keyword evidence="6 7" id="KW-0472">Membrane</keyword>
<dbReference type="PANTHER" id="PTHR43731:SF14">
    <property type="entry name" value="PRESENILIN-ASSOCIATED RHOMBOID-LIKE PROTEIN, MITOCHONDRIAL"/>
    <property type="match status" value="1"/>
</dbReference>
<name>A0ABZ2LB34_9BACT</name>
<evidence type="ECO:0000256" key="1">
    <source>
        <dbReference type="ARBA" id="ARBA00004141"/>
    </source>
</evidence>
<feature type="domain" description="Peptidase S54 rhomboid" evidence="8">
    <location>
        <begin position="86"/>
        <end position="219"/>
    </location>
</feature>
<feature type="transmembrane region" description="Helical" evidence="7">
    <location>
        <begin position="204"/>
        <end position="221"/>
    </location>
</feature>
<gene>
    <name evidence="9" type="ORF">LVJ94_12160</name>
</gene>
<keyword evidence="10" id="KW-1185">Reference proteome</keyword>
<keyword evidence="4" id="KW-0378">Hydrolase</keyword>
<dbReference type="SUPFAM" id="SSF144091">
    <property type="entry name" value="Rhomboid-like"/>
    <property type="match status" value="1"/>
</dbReference>
<accession>A0ABZ2LB34</accession>
<feature type="transmembrane region" description="Helical" evidence="7">
    <location>
        <begin position="150"/>
        <end position="171"/>
    </location>
</feature>
<keyword evidence="9" id="KW-0645">Protease</keyword>
<feature type="transmembrane region" description="Helical" evidence="7">
    <location>
        <begin position="87"/>
        <end position="105"/>
    </location>
</feature>
<evidence type="ECO:0000256" key="7">
    <source>
        <dbReference type="SAM" id="Phobius"/>
    </source>
</evidence>